<dbReference type="EMBL" id="JBFOLJ010000012">
    <property type="protein sequence ID" value="KAL2489199.1"/>
    <property type="molecule type" value="Genomic_DNA"/>
</dbReference>
<keyword evidence="3" id="KW-1185">Reference proteome</keyword>
<feature type="region of interest" description="Disordered" evidence="1">
    <location>
        <begin position="97"/>
        <end position="116"/>
    </location>
</feature>
<feature type="compositionally biased region" description="Basic and acidic residues" evidence="1">
    <location>
        <begin position="99"/>
        <end position="116"/>
    </location>
</feature>
<dbReference type="AlphaFoldDB" id="A0ABD1RLB4"/>
<comment type="caution">
    <text evidence="2">The sequence shown here is derived from an EMBL/GenBank/DDBJ whole genome shotgun (WGS) entry which is preliminary data.</text>
</comment>
<evidence type="ECO:0000256" key="1">
    <source>
        <dbReference type="SAM" id="MobiDB-lite"/>
    </source>
</evidence>
<organism evidence="2 3">
    <name type="scientific">Forsythia ovata</name>
    <dbReference type="NCBI Taxonomy" id="205694"/>
    <lineage>
        <taxon>Eukaryota</taxon>
        <taxon>Viridiplantae</taxon>
        <taxon>Streptophyta</taxon>
        <taxon>Embryophyta</taxon>
        <taxon>Tracheophyta</taxon>
        <taxon>Spermatophyta</taxon>
        <taxon>Magnoliopsida</taxon>
        <taxon>eudicotyledons</taxon>
        <taxon>Gunneridae</taxon>
        <taxon>Pentapetalae</taxon>
        <taxon>asterids</taxon>
        <taxon>lamiids</taxon>
        <taxon>Lamiales</taxon>
        <taxon>Oleaceae</taxon>
        <taxon>Forsythieae</taxon>
        <taxon>Forsythia</taxon>
    </lineage>
</organism>
<accession>A0ABD1RLB4</accession>
<gene>
    <name evidence="2" type="ORF">Fot_42491</name>
</gene>
<dbReference type="Proteomes" id="UP001604277">
    <property type="component" value="Unassembled WGS sequence"/>
</dbReference>
<reference evidence="3" key="1">
    <citation type="submission" date="2024-07" db="EMBL/GenBank/DDBJ databases">
        <title>Two chromosome-level genome assemblies of Korean endemic species Abeliophyllum distichum and Forsythia ovata (Oleaceae).</title>
        <authorList>
            <person name="Jang H."/>
        </authorList>
    </citation>
    <scope>NUCLEOTIDE SEQUENCE [LARGE SCALE GENOMIC DNA]</scope>
</reference>
<evidence type="ECO:0000313" key="3">
    <source>
        <dbReference type="Proteomes" id="UP001604277"/>
    </source>
</evidence>
<sequence>MTALQRSHLSENYLARAFILVQDQNFLFEELSMTTEKYGADVEEYKKKVNEYCSITEHLEAEVERKTKELKDLRKNPEVEMLRTDVHRLVNDLAATRTRAQEKDDKLQKEIEKKKK</sequence>
<name>A0ABD1RLB4_9LAMI</name>
<proteinExistence type="predicted"/>
<evidence type="ECO:0000313" key="2">
    <source>
        <dbReference type="EMBL" id="KAL2489199.1"/>
    </source>
</evidence>
<protein>
    <submittedName>
        <fullName evidence="2">Uncharacterized protein</fullName>
    </submittedName>
</protein>